<dbReference type="AlphaFoldDB" id="A0A1G6HNJ1"/>
<name>A0A1G6HNJ1_9FIRM</name>
<protein>
    <submittedName>
        <fullName evidence="1">Uncharacterized protein</fullName>
    </submittedName>
</protein>
<evidence type="ECO:0000313" key="1">
    <source>
        <dbReference type="EMBL" id="SDB95887.1"/>
    </source>
</evidence>
<dbReference type="Proteomes" id="UP000198943">
    <property type="component" value="Unassembled WGS sequence"/>
</dbReference>
<gene>
    <name evidence="1" type="ORF">SAMN04487864_101126</name>
</gene>
<organism evidence="1 2">
    <name type="scientific">Succiniclasticum ruminis</name>
    <dbReference type="NCBI Taxonomy" id="40841"/>
    <lineage>
        <taxon>Bacteria</taxon>
        <taxon>Bacillati</taxon>
        <taxon>Bacillota</taxon>
        <taxon>Negativicutes</taxon>
        <taxon>Acidaminococcales</taxon>
        <taxon>Acidaminococcaceae</taxon>
        <taxon>Succiniclasticum</taxon>
    </lineage>
</organism>
<keyword evidence="2" id="KW-1185">Reference proteome</keyword>
<accession>A0A1G6HNJ1</accession>
<evidence type="ECO:0000313" key="2">
    <source>
        <dbReference type="Proteomes" id="UP000198943"/>
    </source>
</evidence>
<proteinExistence type="predicted"/>
<reference evidence="2" key="1">
    <citation type="submission" date="2016-10" db="EMBL/GenBank/DDBJ databases">
        <authorList>
            <person name="Varghese N."/>
            <person name="Submissions S."/>
        </authorList>
    </citation>
    <scope>NUCLEOTIDE SEQUENCE [LARGE SCALE GENOMIC DNA]</scope>
    <source>
        <strain evidence="2">DSM 11005</strain>
    </source>
</reference>
<sequence length="137" mass="15011">MQDDESRVHETVKSVYPYDTGEETICNHVRAAIKADLAEKFPSGHTGCLSTAVVETIAADVYFDKKKEFENDRAGADVYLQNHAGNSSYAVAFTEGGKKYWMIHTGYDALPSCISGVSLSVERPAHQCCCGERLAEV</sequence>
<dbReference type="RefSeq" id="WP_093728908.1">
    <property type="nucleotide sequence ID" value="NZ_FMYW01000001.1"/>
</dbReference>
<dbReference type="EMBL" id="FMYW01000001">
    <property type="protein sequence ID" value="SDB95887.1"/>
    <property type="molecule type" value="Genomic_DNA"/>
</dbReference>